<organism evidence="7 8">
    <name type="scientific">Streptosporangium lutulentum</name>
    <dbReference type="NCBI Taxonomy" id="1461250"/>
    <lineage>
        <taxon>Bacteria</taxon>
        <taxon>Bacillati</taxon>
        <taxon>Actinomycetota</taxon>
        <taxon>Actinomycetes</taxon>
        <taxon>Streptosporangiales</taxon>
        <taxon>Streptosporangiaceae</taxon>
        <taxon>Streptosporangium</taxon>
    </lineage>
</organism>
<evidence type="ECO:0000256" key="1">
    <source>
        <dbReference type="ARBA" id="ARBA00001946"/>
    </source>
</evidence>
<dbReference type="PANTHER" id="PTHR43758">
    <property type="entry name" value="7,8-DIHYDRO-8-OXOGUANINE TRIPHOSPHATASE"/>
    <property type="match status" value="1"/>
</dbReference>
<dbReference type="RefSeq" id="WP_307564011.1">
    <property type="nucleotide sequence ID" value="NZ_JAUSQU010000001.1"/>
</dbReference>
<dbReference type="PROSITE" id="PS00893">
    <property type="entry name" value="NUDIX_BOX"/>
    <property type="match status" value="1"/>
</dbReference>
<keyword evidence="4" id="KW-0378">Hydrolase</keyword>
<keyword evidence="8" id="KW-1185">Reference proteome</keyword>
<evidence type="ECO:0000313" key="7">
    <source>
        <dbReference type="EMBL" id="MDP9847056.1"/>
    </source>
</evidence>
<dbReference type="Gene3D" id="3.90.79.10">
    <property type="entry name" value="Nucleoside Triphosphate Pyrophosphohydrolase"/>
    <property type="match status" value="1"/>
</dbReference>
<comment type="similarity">
    <text evidence="2">Belongs to the Nudix hydrolase family.</text>
</comment>
<dbReference type="Pfam" id="PF00293">
    <property type="entry name" value="NUDIX"/>
    <property type="match status" value="1"/>
</dbReference>
<accession>A0ABT9QKZ8</accession>
<comment type="caution">
    <text evidence="7">The sequence shown here is derived from an EMBL/GenBank/DDBJ whole genome shotgun (WGS) entry which is preliminary data.</text>
</comment>
<dbReference type="SUPFAM" id="SSF55811">
    <property type="entry name" value="Nudix"/>
    <property type="match status" value="1"/>
</dbReference>
<dbReference type="PROSITE" id="PS51462">
    <property type="entry name" value="NUDIX"/>
    <property type="match status" value="1"/>
</dbReference>
<evidence type="ECO:0000259" key="6">
    <source>
        <dbReference type="PROSITE" id="PS51462"/>
    </source>
</evidence>
<protein>
    <submittedName>
        <fullName evidence="7">8-oxo-dGTP pyrophosphatase MutT (NUDIX family)</fullName>
    </submittedName>
</protein>
<evidence type="ECO:0000256" key="4">
    <source>
        <dbReference type="ARBA" id="ARBA00022801"/>
    </source>
</evidence>
<keyword evidence="5" id="KW-0460">Magnesium</keyword>
<dbReference type="InterPro" id="IPR015797">
    <property type="entry name" value="NUDIX_hydrolase-like_dom_sf"/>
</dbReference>
<reference evidence="7 8" key="1">
    <citation type="submission" date="2023-07" db="EMBL/GenBank/DDBJ databases">
        <title>Sequencing the genomes of 1000 actinobacteria strains.</title>
        <authorList>
            <person name="Klenk H.-P."/>
        </authorList>
    </citation>
    <scope>NUCLEOTIDE SEQUENCE [LARGE SCALE GENOMIC DNA]</scope>
    <source>
        <strain evidence="7 8">DSM 46740</strain>
    </source>
</reference>
<dbReference type="InterPro" id="IPR000086">
    <property type="entry name" value="NUDIX_hydrolase_dom"/>
</dbReference>
<dbReference type="Proteomes" id="UP001225356">
    <property type="component" value="Unassembled WGS sequence"/>
</dbReference>
<dbReference type="CDD" id="cd04690">
    <property type="entry name" value="NUDIX_Hydrolase"/>
    <property type="match status" value="1"/>
</dbReference>
<dbReference type="InterPro" id="IPR020084">
    <property type="entry name" value="NUDIX_hydrolase_CS"/>
</dbReference>
<feature type="domain" description="Nudix hydrolase" evidence="6">
    <location>
        <begin position="38"/>
        <end position="176"/>
    </location>
</feature>
<sequence length="176" mass="19601">MRITVARRSRRLLPVPGTADLRADPPSIGCAEVRQTWERGGGAMSKVIDKVAWVRLEDGRILSTRSRGKDVYYIPGGKRETGESDAETLAREVEEELTVAILPETVARLGTYEAQAHGHPEGLLVRMTCYTGDYRGTLTPSSEIEEVRWLSYADRDRVSPVDQLIFDDLRASDLLA</sequence>
<gene>
    <name evidence="7" type="ORF">J2853_006267</name>
</gene>
<name>A0ABT9QKZ8_9ACTN</name>
<dbReference type="EMBL" id="JAUSQU010000001">
    <property type="protein sequence ID" value="MDP9847056.1"/>
    <property type="molecule type" value="Genomic_DNA"/>
</dbReference>
<evidence type="ECO:0000256" key="3">
    <source>
        <dbReference type="ARBA" id="ARBA00022723"/>
    </source>
</evidence>
<comment type="cofactor">
    <cofactor evidence="1">
        <name>Mg(2+)</name>
        <dbReference type="ChEBI" id="CHEBI:18420"/>
    </cofactor>
</comment>
<dbReference type="PANTHER" id="PTHR43758:SF2">
    <property type="entry name" value="OXIDIZED PURINE NUCLEOSIDE TRIPHOSPHATE HYDROLASE"/>
    <property type="match status" value="1"/>
</dbReference>
<keyword evidence="3" id="KW-0479">Metal-binding</keyword>
<proteinExistence type="inferred from homology"/>
<evidence type="ECO:0000256" key="2">
    <source>
        <dbReference type="ARBA" id="ARBA00005582"/>
    </source>
</evidence>
<evidence type="ECO:0000256" key="5">
    <source>
        <dbReference type="ARBA" id="ARBA00022842"/>
    </source>
</evidence>
<evidence type="ECO:0000313" key="8">
    <source>
        <dbReference type="Proteomes" id="UP001225356"/>
    </source>
</evidence>